<dbReference type="AlphaFoldDB" id="A0A0K2Y2J0"/>
<accession>A0A0K2Y2J0</accession>
<reference evidence="2" key="1">
    <citation type="submission" date="2015-03" db="EMBL/GenBank/DDBJ databases">
        <authorList>
            <person name="Murphy D."/>
        </authorList>
    </citation>
    <scope>NUCLEOTIDE SEQUENCE</scope>
    <source>
        <strain evidence="2">JIR12708</strain>
        <plasmid evidence="2">pJIR4150</plasmid>
    </source>
</reference>
<sequence>MKNFKNLKEKVAEKVKLHKLRIQGFFVALLSFMTTYSTYAYADINGESIKTNLINNILLPISFVVVGFLLIKELAKKSIAGVLVVLIVGGFVIIMIAQPELMKSFGNFVKSILGL</sequence>
<keyword evidence="1" id="KW-0472">Membrane</keyword>
<evidence type="ECO:0000313" key="2">
    <source>
        <dbReference type="EMBL" id="CRG98288.1"/>
    </source>
</evidence>
<evidence type="ECO:0000313" key="4">
    <source>
        <dbReference type="EMBL" id="MBO3418058.1"/>
    </source>
</evidence>
<reference evidence="2" key="2">
    <citation type="submission" date="2015-09" db="EMBL/GenBank/DDBJ databases">
        <title>Functional analysis of a bacitracin resistant determinant located on ICECp1, a novel Tn916-like element from a conjugative plasmid in Clostridium perfringens.</title>
        <authorList>
            <person name="Han X."/>
            <person name="Du X.-D."/>
            <person name="Southey L."/>
            <person name="Bulach D.M."/>
            <person name="Seemann T."/>
            <person name="Yan X.-X."/>
            <person name="Bannam T.L."/>
            <person name="Rood J.I."/>
        </authorList>
    </citation>
    <scope>NUCLEOTIDE SEQUENCE [LARGE SCALE GENOMIC DNA]</scope>
    <source>
        <strain evidence="2">JIR12708</strain>
        <plasmid evidence="2">pJIR4150</plasmid>
    </source>
</reference>
<geneLocation type="plasmid" evidence="2">
    <name>pJIR4150</name>
</geneLocation>
<proteinExistence type="predicted"/>
<name>A0A0K2Y2J0_CLOPF</name>
<reference evidence="4 5" key="5">
    <citation type="submission" date="2020-12" db="EMBL/GenBank/DDBJ databases">
        <title>Comparative genomics of Clostridium perfringens reveals patterns of host-associated phylogenetic clades and virulence factors.</title>
        <authorList>
            <person name="Smith A.H."/>
            <person name="Geier R."/>
        </authorList>
    </citation>
    <scope>NUCLEOTIDE SEQUENCE [LARGE SCALE GENOMIC DNA]</scope>
    <source>
        <strain evidence="4 5">CHD15829P</strain>
    </source>
</reference>
<dbReference type="InterPro" id="IPR049746">
    <property type="entry name" value="TcpD-like_C"/>
</dbReference>
<evidence type="ECO:0000313" key="5">
    <source>
        <dbReference type="Proteomes" id="UP000668358"/>
    </source>
</evidence>
<protein>
    <submittedName>
        <fullName evidence="2 3">TcpD</fullName>
    </submittedName>
</protein>
<keyword evidence="1" id="KW-1133">Transmembrane helix</keyword>
<dbReference type="EMBL" id="LN835295">
    <property type="protein sequence ID" value="CRG98288.1"/>
    <property type="molecule type" value="Genomic_DNA"/>
</dbReference>
<dbReference type="NCBIfam" id="NF040686">
    <property type="entry name" value="TcpD_dom"/>
    <property type="match status" value="1"/>
</dbReference>
<keyword evidence="1" id="KW-0812">Transmembrane</keyword>
<reference evidence="3" key="3">
    <citation type="journal article" date="2018" name="Genome Biol.">
        <title>SKESA: strategic k-mer extension for scrupulous assemblies.</title>
        <authorList>
            <person name="Souvorov A."/>
            <person name="Agarwala R."/>
            <person name="Lipman D.J."/>
        </authorList>
    </citation>
    <scope>NUCLEOTIDE SEQUENCE</scope>
    <source>
        <strain evidence="3">C25</strain>
    </source>
</reference>
<keyword evidence="2" id="KW-0614">Plasmid</keyword>
<dbReference type="Proteomes" id="UP000855421">
    <property type="component" value="Unassembled WGS sequence"/>
</dbReference>
<dbReference type="EMBL" id="DACTBT010000042">
    <property type="protein sequence ID" value="HAT4299762.1"/>
    <property type="molecule type" value="Genomic_DNA"/>
</dbReference>
<dbReference type="RefSeq" id="WP_110003822.1">
    <property type="nucleotide sequence ID" value="NZ_CATNZR010000067.1"/>
</dbReference>
<dbReference type="Proteomes" id="UP000668358">
    <property type="component" value="Unassembled WGS sequence"/>
</dbReference>
<dbReference type="NCBIfam" id="NF040685">
    <property type="entry name" value="conju_mem_TcpD"/>
    <property type="match status" value="1"/>
</dbReference>
<feature type="transmembrane region" description="Helical" evidence="1">
    <location>
        <begin position="53"/>
        <end position="71"/>
    </location>
</feature>
<reference evidence="3" key="4">
    <citation type="submission" date="2020-07" db="EMBL/GenBank/DDBJ databases">
        <authorList>
            <consortium name="NCBI Pathogen Detection Project"/>
        </authorList>
    </citation>
    <scope>NUCLEOTIDE SEQUENCE</scope>
    <source>
        <strain evidence="3">C25</strain>
    </source>
</reference>
<evidence type="ECO:0000313" key="3">
    <source>
        <dbReference type="EMBL" id="HAT4299762.1"/>
    </source>
</evidence>
<feature type="transmembrane region" description="Helical" evidence="1">
    <location>
        <begin position="78"/>
        <end position="97"/>
    </location>
</feature>
<evidence type="ECO:0000256" key="1">
    <source>
        <dbReference type="SAM" id="Phobius"/>
    </source>
</evidence>
<organism evidence="2">
    <name type="scientific">Clostridium perfringens</name>
    <dbReference type="NCBI Taxonomy" id="1502"/>
    <lineage>
        <taxon>Bacteria</taxon>
        <taxon>Bacillati</taxon>
        <taxon>Bacillota</taxon>
        <taxon>Clostridia</taxon>
        <taxon>Eubacteriales</taxon>
        <taxon>Clostridiaceae</taxon>
        <taxon>Clostridium</taxon>
    </lineage>
</organism>
<gene>
    <name evidence="2" type="primary">tcpD</name>
    <name evidence="3" type="ORF">I9063_003186</name>
    <name evidence="4" type="ORF">JJB78_16465</name>
</gene>
<feature type="transmembrane region" description="Helical" evidence="1">
    <location>
        <begin position="20"/>
        <end position="41"/>
    </location>
</feature>
<dbReference type="EMBL" id="JAENRE010000017">
    <property type="protein sequence ID" value="MBO3418058.1"/>
    <property type="molecule type" value="Genomic_DNA"/>
</dbReference>